<dbReference type="EMBL" id="LAYJ01000043">
    <property type="protein sequence ID" value="KKI52062.1"/>
    <property type="molecule type" value="Genomic_DNA"/>
</dbReference>
<protein>
    <submittedName>
        <fullName evidence="1">Uncharacterized protein</fullName>
    </submittedName>
</protein>
<comment type="caution">
    <text evidence="1">The sequence shown here is derived from an EMBL/GenBank/DDBJ whole genome shotgun (WGS) entry which is preliminary data.</text>
</comment>
<reference evidence="1 2" key="1">
    <citation type="submission" date="2015-04" db="EMBL/GenBank/DDBJ databases">
        <title>Draft genome sequence of bacteremic isolate Catabacter hongkongensis type strain HKU16T.</title>
        <authorList>
            <person name="Lau S.K."/>
            <person name="Teng J.L."/>
            <person name="Huang Y."/>
            <person name="Curreem S.O."/>
            <person name="Tsui S.K."/>
            <person name="Woo P.C."/>
        </authorList>
    </citation>
    <scope>NUCLEOTIDE SEQUENCE [LARGE SCALE GENOMIC DNA]</scope>
    <source>
        <strain evidence="1 2">HKU16</strain>
    </source>
</reference>
<sequence length="65" mass="7142">MDFIGAKAFVIISINSKDKAPEILIKRNTGSGRRIKMLVVSASIDKQDTAKHLNTMLKTEPVDSV</sequence>
<keyword evidence="2" id="KW-1185">Reference proteome</keyword>
<name>A0A0M2NNU1_9FIRM</name>
<accession>A0A0M2NNU1</accession>
<proteinExistence type="predicted"/>
<gene>
    <name evidence="1" type="ORF">CHK_0418</name>
</gene>
<dbReference type="Proteomes" id="UP000034076">
    <property type="component" value="Unassembled WGS sequence"/>
</dbReference>
<evidence type="ECO:0000313" key="2">
    <source>
        <dbReference type="Proteomes" id="UP000034076"/>
    </source>
</evidence>
<dbReference type="AlphaFoldDB" id="A0A0M2NNU1"/>
<organism evidence="1 2">
    <name type="scientific">Christensenella hongkongensis</name>
    <dbReference type="NCBI Taxonomy" id="270498"/>
    <lineage>
        <taxon>Bacteria</taxon>
        <taxon>Bacillati</taxon>
        <taxon>Bacillota</taxon>
        <taxon>Clostridia</taxon>
        <taxon>Christensenellales</taxon>
        <taxon>Christensenellaceae</taxon>
        <taxon>Christensenella</taxon>
    </lineage>
</organism>
<evidence type="ECO:0000313" key="1">
    <source>
        <dbReference type="EMBL" id="KKI52062.1"/>
    </source>
</evidence>